<dbReference type="Proteomes" id="UP000838412">
    <property type="component" value="Chromosome 17"/>
</dbReference>
<reference evidence="1" key="1">
    <citation type="submission" date="2022-01" db="EMBL/GenBank/DDBJ databases">
        <authorList>
            <person name="Braso-Vives M."/>
        </authorList>
    </citation>
    <scope>NUCLEOTIDE SEQUENCE</scope>
</reference>
<organism evidence="1 2">
    <name type="scientific">Branchiostoma lanceolatum</name>
    <name type="common">Common lancelet</name>
    <name type="synonym">Amphioxus lanceolatum</name>
    <dbReference type="NCBI Taxonomy" id="7740"/>
    <lineage>
        <taxon>Eukaryota</taxon>
        <taxon>Metazoa</taxon>
        <taxon>Chordata</taxon>
        <taxon>Cephalochordata</taxon>
        <taxon>Leptocardii</taxon>
        <taxon>Amphioxiformes</taxon>
        <taxon>Branchiostomatidae</taxon>
        <taxon>Branchiostoma</taxon>
    </lineage>
</organism>
<evidence type="ECO:0000313" key="1">
    <source>
        <dbReference type="EMBL" id="CAH1248954.1"/>
    </source>
</evidence>
<name>A0A8J9Z711_BRALA</name>
<dbReference type="AlphaFoldDB" id="A0A8J9Z711"/>
<sequence>MDEEKRARFVEWSCNVFVDVFWYFGVPRLWSLYYEAGVSWDEASRRIVMCRGKVMDSMWHWIQQDRRVDLNNIHFLQRRPELRQRAECQRYVCPHPLPPATILLNEICYLDPPEYAILEFCRAFNRLMTHSNQYGNLKYSAFLSVTLCCVEQKLGNKVLKRTWGGSVPLPKHLREIYIKHAARWIWHPIVSLPILISLDQTEEGEPLLGKVRVVPENQPILSCRAFQFHQGGWYRSSSEPKRPPLQGVKLVPPCSQCKDMFPSHDPTTGKGVGYVQYKKNPLGDARHKWCRGNCAEVTAFSDMFYQLELKCHVVNGDANKVLAKYKMDKMPRAKFVKKTNQL</sequence>
<dbReference type="EMBL" id="OV696702">
    <property type="protein sequence ID" value="CAH1248954.1"/>
    <property type="molecule type" value="Genomic_DNA"/>
</dbReference>
<evidence type="ECO:0000313" key="2">
    <source>
        <dbReference type="Proteomes" id="UP000838412"/>
    </source>
</evidence>
<gene>
    <name evidence="1" type="primary">Hypp8491</name>
    <name evidence="1" type="ORF">BLAG_LOCUS10221</name>
</gene>
<proteinExistence type="predicted"/>
<accession>A0A8J9Z711</accession>
<protein>
    <submittedName>
        <fullName evidence="1">Hypp8491 protein</fullName>
    </submittedName>
</protein>
<dbReference type="OrthoDB" id="10039586at2759"/>
<keyword evidence="2" id="KW-1185">Reference proteome</keyword>